<evidence type="ECO:0000256" key="1">
    <source>
        <dbReference type="ARBA" id="ARBA00004141"/>
    </source>
</evidence>
<comment type="caution">
    <text evidence="9">The sequence shown here is derived from an EMBL/GenBank/DDBJ whole genome shotgun (WGS) entry which is preliminary data.</text>
</comment>
<keyword evidence="3" id="KW-0813">Transport</keyword>
<feature type="transmembrane region" description="Helical" evidence="7">
    <location>
        <begin position="282"/>
        <end position="302"/>
    </location>
</feature>
<name>A0A917FKB7_9HYPH</name>
<dbReference type="InterPro" id="IPR011701">
    <property type="entry name" value="MFS"/>
</dbReference>
<proteinExistence type="inferred from homology"/>
<keyword evidence="10" id="KW-1185">Reference proteome</keyword>
<evidence type="ECO:0000256" key="4">
    <source>
        <dbReference type="ARBA" id="ARBA00022692"/>
    </source>
</evidence>
<dbReference type="InterPro" id="IPR004752">
    <property type="entry name" value="AmpG_permease/AT-1"/>
</dbReference>
<dbReference type="Gene3D" id="1.20.1250.20">
    <property type="entry name" value="MFS general substrate transporter like domains"/>
    <property type="match status" value="1"/>
</dbReference>
<dbReference type="PROSITE" id="PS50850">
    <property type="entry name" value="MFS"/>
    <property type="match status" value="1"/>
</dbReference>
<evidence type="ECO:0000256" key="2">
    <source>
        <dbReference type="ARBA" id="ARBA00008335"/>
    </source>
</evidence>
<dbReference type="Pfam" id="PF07690">
    <property type="entry name" value="MFS_1"/>
    <property type="match status" value="1"/>
</dbReference>
<dbReference type="AlphaFoldDB" id="A0A917FKB7"/>
<comment type="similarity">
    <text evidence="2">Belongs to the major facilitator superfamily.</text>
</comment>
<feature type="transmembrane region" description="Helical" evidence="7">
    <location>
        <begin position="6"/>
        <end position="31"/>
    </location>
</feature>
<feature type="transmembrane region" description="Helical" evidence="7">
    <location>
        <begin position="346"/>
        <end position="367"/>
    </location>
</feature>
<dbReference type="EMBL" id="BMCT01000011">
    <property type="protein sequence ID" value="GGF86225.1"/>
    <property type="molecule type" value="Genomic_DNA"/>
</dbReference>
<feature type="domain" description="Major facilitator superfamily (MFS) profile" evidence="8">
    <location>
        <begin position="1"/>
        <end position="400"/>
    </location>
</feature>
<evidence type="ECO:0000259" key="8">
    <source>
        <dbReference type="PROSITE" id="PS50850"/>
    </source>
</evidence>
<feature type="transmembrane region" description="Helical" evidence="7">
    <location>
        <begin position="373"/>
        <end position="395"/>
    </location>
</feature>
<accession>A0A917FKB7</accession>
<reference evidence="9" key="2">
    <citation type="submission" date="2020-09" db="EMBL/GenBank/DDBJ databases">
        <authorList>
            <person name="Sun Q."/>
            <person name="Sedlacek I."/>
        </authorList>
    </citation>
    <scope>NUCLEOTIDE SEQUENCE</scope>
    <source>
        <strain evidence="9">CCM 7897</strain>
    </source>
</reference>
<keyword evidence="5 7" id="KW-1133">Transmembrane helix</keyword>
<evidence type="ECO:0000313" key="9">
    <source>
        <dbReference type="EMBL" id="GGF86225.1"/>
    </source>
</evidence>
<keyword evidence="6 7" id="KW-0472">Membrane</keyword>
<feature type="transmembrane region" description="Helical" evidence="7">
    <location>
        <begin position="220"/>
        <end position="242"/>
    </location>
</feature>
<dbReference type="PANTHER" id="PTHR12778:SF10">
    <property type="entry name" value="MAJOR FACILITATOR SUPERFAMILY DOMAIN-CONTAINING PROTEIN 3"/>
    <property type="match status" value="1"/>
</dbReference>
<dbReference type="SUPFAM" id="SSF103473">
    <property type="entry name" value="MFS general substrate transporter"/>
    <property type="match status" value="1"/>
</dbReference>
<keyword evidence="4 7" id="KW-0812">Transmembrane</keyword>
<feature type="transmembrane region" description="Helical" evidence="7">
    <location>
        <begin position="168"/>
        <end position="185"/>
    </location>
</feature>
<dbReference type="RefSeq" id="WP_188583851.1">
    <property type="nucleotide sequence ID" value="NZ_BMCT01000011.1"/>
</dbReference>
<dbReference type="PANTHER" id="PTHR12778">
    <property type="entry name" value="SOLUTE CARRIER FAMILY 33 ACETYL-COA TRANSPORTER -RELATED"/>
    <property type="match status" value="1"/>
</dbReference>
<feature type="transmembrane region" description="Helical" evidence="7">
    <location>
        <begin position="141"/>
        <end position="162"/>
    </location>
</feature>
<dbReference type="Proteomes" id="UP000606044">
    <property type="component" value="Unassembled WGS sequence"/>
</dbReference>
<sequence length="414" mass="44315">MTPAHWLLIASLYVTQFLPVSFFFMGLPAILRSEGRSLEELSVLYLLGLVWVVKVLWAPLVDRISFGRLGHYRGWLIFMQSAMIIMLLLISRIDGVSDMGLLMALSLVLTMCAGTQDIATDAIAVRLIPPGMRGVGNSLQVGGGLVGIALGGGATLALYNLVGWAGCLWLMAAVVATTLVQIVLFREPAATEAEEEAKGGAGQSYARLWRFWRRPGIGRWALVMMLTPVGIGMVFGLLTPMLVDIGWSLERVGFTLNVTGSLVGLPAVLITGVLIRRWSRRAMLVGAALVQAAAILALLPLAGGERESQLVLPALLLVFLIYNPIATIMMTIMMDHADPRTAGTDFTAQCSFYTLMGFASGALALSIAQAHGYRVLVLVAAGCALLAGALALWLFRDPAREKPAVEKAAPTPAE</sequence>
<evidence type="ECO:0000313" key="10">
    <source>
        <dbReference type="Proteomes" id="UP000606044"/>
    </source>
</evidence>
<gene>
    <name evidence="9" type="ORF">GCM10007301_52660</name>
</gene>
<evidence type="ECO:0000256" key="3">
    <source>
        <dbReference type="ARBA" id="ARBA00022448"/>
    </source>
</evidence>
<feature type="transmembrane region" description="Helical" evidence="7">
    <location>
        <begin position="43"/>
        <end position="60"/>
    </location>
</feature>
<organism evidence="9 10">
    <name type="scientific">Azorhizobium oxalatiphilum</name>
    <dbReference type="NCBI Taxonomy" id="980631"/>
    <lineage>
        <taxon>Bacteria</taxon>
        <taxon>Pseudomonadati</taxon>
        <taxon>Pseudomonadota</taxon>
        <taxon>Alphaproteobacteria</taxon>
        <taxon>Hyphomicrobiales</taxon>
        <taxon>Xanthobacteraceae</taxon>
        <taxon>Azorhizobium</taxon>
    </lineage>
</organism>
<dbReference type="InterPro" id="IPR036259">
    <property type="entry name" value="MFS_trans_sf"/>
</dbReference>
<protein>
    <submittedName>
        <fullName evidence="9">MFS transporter</fullName>
    </submittedName>
</protein>
<dbReference type="GO" id="GO:0016020">
    <property type="term" value="C:membrane"/>
    <property type="evidence" value="ECO:0007669"/>
    <property type="project" value="UniProtKB-SubCell"/>
</dbReference>
<reference evidence="9" key="1">
    <citation type="journal article" date="2014" name="Int. J. Syst. Evol. Microbiol.">
        <title>Complete genome sequence of Corynebacterium casei LMG S-19264T (=DSM 44701T), isolated from a smear-ripened cheese.</title>
        <authorList>
            <consortium name="US DOE Joint Genome Institute (JGI-PGF)"/>
            <person name="Walter F."/>
            <person name="Albersmeier A."/>
            <person name="Kalinowski J."/>
            <person name="Ruckert C."/>
        </authorList>
    </citation>
    <scope>NUCLEOTIDE SEQUENCE</scope>
    <source>
        <strain evidence="9">CCM 7897</strain>
    </source>
</reference>
<dbReference type="InterPro" id="IPR020846">
    <property type="entry name" value="MFS_dom"/>
</dbReference>
<comment type="subcellular location">
    <subcellularLocation>
        <location evidence="1">Membrane</location>
        <topology evidence="1">Multi-pass membrane protein</topology>
    </subcellularLocation>
</comment>
<dbReference type="GO" id="GO:0022857">
    <property type="term" value="F:transmembrane transporter activity"/>
    <property type="evidence" value="ECO:0007669"/>
    <property type="project" value="InterPro"/>
</dbReference>
<feature type="transmembrane region" description="Helical" evidence="7">
    <location>
        <begin position="254"/>
        <end position="275"/>
    </location>
</feature>
<feature type="transmembrane region" description="Helical" evidence="7">
    <location>
        <begin position="314"/>
        <end position="334"/>
    </location>
</feature>
<evidence type="ECO:0000256" key="6">
    <source>
        <dbReference type="ARBA" id="ARBA00023136"/>
    </source>
</evidence>
<evidence type="ECO:0000256" key="5">
    <source>
        <dbReference type="ARBA" id="ARBA00022989"/>
    </source>
</evidence>
<feature type="transmembrane region" description="Helical" evidence="7">
    <location>
        <begin position="72"/>
        <end position="90"/>
    </location>
</feature>
<evidence type="ECO:0000256" key="7">
    <source>
        <dbReference type="SAM" id="Phobius"/>
    </source>
</evidence>